<dbReference type="GO" id="GO:0044545">
    <property type="term" value="C:NSL complex"/>
    <property type="evidence" value="ECO:0007669"/>
    <property type="project" value="TreeGrafter"/>
</dbReference>
<evidence type="ECO:0000313" key="3">
    <source>
        <dbReference type="Proteomes" id="UP000504632"/>
    </source>
</evidence>
<dbReference type="SMART" id="SM01300">
    <property type="entry name" value="PEHE"/>
    <property type="match status" value="1"/>
</dbReference>
<dbReference type="InParanoid" id="A0A6J2WZI5"/>
<feature type="compositionally biased region" description="Basic and acidic residues" evidence="1">
    <location>
        <begin position="202"/>
        <end position="211"/>
    </location>
</feature>
<feature type="region of interest" description="Disordered" evidence="1">
    <location>
        <begin position="22"/>
        <end position="71"/>
    </location>
</feature>
<dbReference type="CTD" id="567884"/>
<dbReference type="InterPro" id="IPR026180">
    <property type="entry name" value="NSL1"/>
</dbReference>
<accession>A0A6J2WZI5</accession>
<name>A0A6J2WZI5_CHACN</name>
<feature type="compositionally biased region" description="Basic and acidic residues" evidence="1">
    <location>
        <begin position="749"/>
        <end position="764"/>
    </location>
</feature>
<feature type="compositionally biased region" description="Low complexity" evidence="1">
    <location>
        <begin position="688"/>
        <end position="697"/>
    </location>
</feature>
<feature type="compositionally biased region" description="Low complexity" evidence="1">
    <location>
        <begin position="962"/>
        <end position="978"/>
    </location>
</feature>
<reference evidence="4" key="1">
    <citation type="submission" date="2025-08" db="UniProtKB">
        <authorList>
            <consortium name="RefSeq"/>
        </authorList>
    </citation>
    <scope>IDENTIFICATION</scope>
</reference>
<proteinExistence type="predicted"/>
<feature type="compositionally biased region" description="Basic and acidic residues" evidence="1">
    <location>
        <begin position="719"/>
        <end position="728"/>
    </location>
</feature>
<feature type="compositionally biased region" description="Polar residues" evidence="1">
    <location>
        <begin position="799"/>
        <end position="827"/>
    </location>
</feature>
<dbReference type="Pfam" id="PF15275">
    <property type="entry name" value="PEHE"/>
    <property type="match status" value="1"/>
</dbReference>
<keyword evidence="3" id="KW-1185">Reference proteome</keyword>
<feature type="compositionally biased region" description="Polar residues" evidence="1">
    <location>
        <begin position="520"/>
        <end position="531"/>
    </location>
</feature>
<dbReference type="InterPro" id="IPR029332">
    <property type="entry name" value="PEHE_dom"/>
</dbReference>
<gene>
    <name evidence="4" type="primary">kansl1b</name>
</gene>
<dbReference type="RefSeq" id="XP_030649576.1">
    <property type="nucleotide sequence ID" value="XM_030793716.1"/>
</dbReference>
<feature type="region of interest" description="Disordered" evidence="1">
    <location>
        <begin position="923"/>
        <end position="1088"/>
    </location>
</feature>
<feature type="region of interest" description="Disordered" evidence="1">
    <location>
        <begin position="155"/>
        <end position="263"/>
    </location>
</feature>
<evidence type="ECO:0000313" key="4">
    <source>
        <dbReference type="RefSeq" id="XP_030649576.1"/>
    </source>
</evidence>
<dbReference type="PROSITE" id="PS52052">
    <property type="entry name" value="PEHE"/>
    <property type="match status" value="1"/>
</dbReference>
<feature type="region of interest" description="Disordered" evidence="1">
    <location>
        <begin position="520"/>
        <end position="561"/>
    </location>
</feature>
<feature type="compositionally biased region" description="Basic and acidic residues" evidence="1">
    <location>
        <begin position="54"/>
        <end position="71"/>
    </location>
</feature>
<dbReference type="PANTHER" id="PTHR22443">
    <property type="entry name" value="NON-SPECIFIC LETHAL 1, ISOFORM M"/>
    <property type="match status" value="1"/>
</dbReference>
<dbReference type="OrthoDB" id="6022640at2759"/>
<dbReference type="GeneID" id="115829578"/>
<feature type="region of interest" description="Disordered" evidence="1">
    <location>
        <begin position="370"/>
        <end position="393"/>
    </location>
</feature>
<dbReference type="PANTHER" id="PTHR22443:SF19">
    <property type="entry name" value="KAT8 REGULATORY NSL COMPLEX SUBUNIT 1-RELATED"/>
    <property type="match status" value="1"/>
</dbReference>
<feature type="compositionally biased region" description="Basic and acidic residues" evidence="1">
    <location>
        <begin position="986"/>
        <end position="998"/>
    </location>
</feature>
<feature type="domain" description="PEHE" evidence="2">
    <location>
        <begin position="862"/>
        <end position="1017"/>
    </location>
</feature>
<sequence length="1088" mass="118296">MAAMAPALTDAPAEAHRIRFKLAPPSSTLSPSGVEGNGGASHLLVSSSSTVKRKASEERPSRGAGPCKREEGKLQPLVASYLCSDVTPVPSTKESLKLQGVLLQTHGILPGFLPRHPTLELSEEQLKSIMSGGSGAPSVQAPPVNGMAKKLTKPGIDRDNAVTMNGGKHSVDSDSLPQSHVAVAAAAASRGGLTGNGPLRGDAGHEQRTEESQNTANNAEQIAPPSTAHAPSDLAEDKASDRPPSLNAETPAPPPQARQHSLGGLGTELRDRTQQSQNRQCEIEGRLRRLRKRLQVVQAKQVERHVQQQLGGLVETTLGSLDTFRQRRHHGDEALAPQEREGLGRFLKGGSVPAELERLSVSGTTNLRAAEGAFDSDATESSSGGETDVEEDELARVDIDQRHISLWRRAEGRYALERASIISHWNWLQAQVSDLEYRIRQQTDIYRQVRSSKGSVVLGEGAPAEQPPEDQTEVNAEPLTCTVTQERGADGAEGSLSTHAVATETSLRKGCGAARQVNGVISSLRSGSPGSTDPEDQLRKQQQRPPLVPSPPDDATISARTRPLLSCKRRRLIRSYTISNLNRKSLLQGQRVGGASSGSCDINPQCATCGGRSALPLSDAQHERPLLERLSQFDSSVHPILSFTDDVMMSLHMQRVLKTDWQSRPLEKIKPIKKLSLKHKLSLNARYPDPSCSSSSVSKDKHKPSASLLTTVRLPHQKVRPEKLHRQSVDSVVTVGKLEGRQTQMQLQHRADRSQSSHASYDKSHSRKRPREHSVDRMDNGSKLYMEVSSPCPSLSGMPASTHSPLMRQLSASESASPIALNSSTPQPIRRRRGESSFDINNIVIPMSVAATTRVEKLQYKEILTPSWRVVDICSKPISEEDDAAEIEDLSDAAFSQLHQPLEEQERSRWSWTASSIAKRRGSRSYKSLDGRSTPLLGGTNPSTPQPSSPDTAHFHLLQDYSSAPSPCSPASPDLLLSNPYTPASRDSHRFLSNEDTRCSTPDNSYEEMIPQPVQPWEHRTFPLEAEPSQELEDQDVPVGERPGRTARRISGSKTGSSKSESDAGPPSPLPDESGKQKNAPAPKPTRR</sequence>
<dbReference type="AlphaFoldDB" id="A0A6J2WZI5"/>
<organism evidence="3 4">
    <name type="scientific">Chanos chanos</name>
    <name type="common">Milkfish</name>
    <name type="synonym">Mugil chanos</name>
    <dbReference type="NCBI Taxonomy" id="29144"/>
    <lineage>
        <taxon>Eukaryota</taxon>
        <taxon>Metazoa</taxon>
        <taxon>Chordata</taxon>
        <taxon>Craniata</taxon>
        <taxon>Vertebrata</taxon>
        <taxon>Euteleostomi</taxon>
        <taxon>Actinopterygii</taxon>
        <taxon>Neopterygii</taxon>
        <taxon>Teleostei</taxon>
        <taxon>Ostariophysi</taxon>
        <taxon>Gonorynchiformes</taxon>
        <taxon>Chanidae</taxon>
        <taxon>Chanos</taxon>
    </lineage>
</organism>
<protein>
    <submittedName>
        <fullName evidence="4">KAT8 regulatory NSL complex subunit 1 isoform X1</fullName>
    </submittedName>
</protein>
<dbReference type="FunCoup" id="A0A6J2WZI5">
    <property type="interactions" value="672"/>
</dbReference>
<evidence type="ECO:0000259" key="2">
    <source>
        <dbReference type="PROSITE" id="PS52052"/>
    </source>
</evidence>
<dbReference type="Proteomes" id="UP000504632">
    <property type="component" value="Chromosome 16"/>
</dbReference>
<dbReference type="Gene3D" id="6.10.250.3170">
    <property type="match status" value="1"/>
</dbReference>
<feature type="region of interest" description="Disordered" evidence="1">
    <location>
        <begin position="684"/>
        <end position="834"/>
    </location>
</feature>
<evidence type="ECO:0000256" key="1">
    <source>
        <dbReference type="SAM" id="MobiDB-lite"/>
    </source>
</evidence>
<dbReference type="GO" id="GO:0035035">
    <property type="term" value="F:histone acetyltransferase binding"/>
    <property type="evidence" value="ECO:0007669"/>
    <property type="project" value="TreeGrafter"/>
</dbReference>